<protein>
    <recommendedName>
        <fullName evidence="9">DNA mismatch repair proteins mutS family domain-containing protein</fullName>
    </recommendedName>
</protein>
<keyword evidence="2" id="KW-0547">Nucleotide-binding</keyword>
<evidence type="ECO:0000256" key="2">
    <source>
        <dbReference type="ARBA" id="ARBA00022741"/>
    </source>
</evidence>
<dbReference type="Gene3D" id="3.40.50.300">
    <property type="entry name" value="P-loop containing nucleotide triphosphate hydrolases"/>
    <property type="match status" value="1"/>
</dbReference>
<keyword evidence="5" id="KW-0238">DNA-binding</keyword>
<dbReference type="InterPro" id="IPR007695">
    <property type="entry name" value="DNA_mismatch_repair_MutS-lik_N"/>
</dbReference>
<dbReference type="PANTHER" id="PTHR11361:SF148">
    <property type="entry name" value="DNA MISMATCH REPAIR PROTEIN MSH6"/>
    <property type="match status" value="1"/>
</dbReference>
<dbReference type="GO" id="GO:0030983">
    <property type="term" value="F:mismatched DNA binding"/>
    <property type="evidence" value="ECO:0007669"/>
    <property type="project" value="InterPro"/>
</dbReference>
<dbReference type="SMART" id="SM00533">
    <property type="entry name" value="MUTSd"/>
    <property type="match status" value="1"/>
</dbReference>
<accession>A0A6C0E433</accession>
<dbReference type="InterPro" id="IPR017261">
    <property type="entry name" value="DNA_mismatch_repair_MutS/MSH"/>
</dbReference>
<dbReference type="PIRSF" id="PIRSF037677">
    <property type="entry name" value="DNA_mis_repair_Msh6"/>
    <property type="match status" value="1"/>
</dbReference>
<dbReference type="SUPFAM" id="SSF53150">
    <property type="entry name" value="DNA repair protein MutS, domain II"/>
    <property type="match status" value="1"/>
</dbReference>
<evidence type="ECO:0000256" key="5">
    <source>
        <dbReference type="ARBA" id="ARBA00023125"/>
    </source>
</evidence>
<dbReference type="InterPro" id="IPR036678">
    <property type="entry name" value="MutS_con_dom_sf"/>
</dbReference>
<proteinExistence type="inferred from homology"/>
<dbReference type="Pfam" id="PF05192">
    <property type="entry name" value="MutS_III"/>
    <property type="match status" value="1"/>
</dbReference>
<dbReference type="EMBL" id="MN739730">
    <property type="protein sequence ID" value="QHT23340.1"/>
    <property type="molecule type" value="Genomic_DNA"/>
</dbReference>
<dbReference type="SUPFAM" id="SSF48334">
    <property type="entry name" value="DNA repair protein MutS, domain III"/>
    <property type="match status" value="1"/>
</dbReference>
<evidence type="ECO:0000259" key="6">
    <source>
        <dbReference type="SMART" id="SM00533"/>
    </source>
</evidence>
<evidence type="ECO:0000256" key="3">
    <source>
        <dbReference type="ARBA" id="ARBA00022763"/>
    </source>
</evidence>
<feature type="domain" description="DNA mismatch repair proteins mutS family" evidence="7">
    <location>
        <begin position="769"/>
        <end position="959"/>
    </location>
</feature>
<dbReference type="Gene3D" id="1.10.1420.10">
    <property type="match status" value="1"/>
</dbReference>
<evidence type="ECO:0000259" key="7">
    <source>
        <dbReference type="SMART" id="SM00534"/>
    </source>
</evidence>
<evidence type="ECO:0000256" key="1">
    <source>
        <dbReference type="ARBA" id="ARBA00006271"/>
    </source>
</evidence>
<dbReference type="Pfam" id="PF00488">
    <property type="entry name" value="MutS_V"/>
    <property type="match status" value="1"/>
</dbReference>
<dbReference type="InterPro" id="IPR027417">
    <property type="entry name" value="P-loop_NTPase"/>
</dbReference>
<dbReference type="SUPFAM" id="SSF55271">
    <property type="entry name" value="DNA repair protein MutS, domain I"/>
    <property type="match status" value="1"/>
</dbReference>
<evidence type="ECO:0008006" key="9">
    <source>
        <dbReference type="Google" id="ProtNLM"/>
    </source>
</evidence>
<dbReference type="SMART" id="SM00534">
    <property type="entry name" value="MUTSac"/>
    <property type="match status" value="1"/>
</dbReference>
<organism evidence="8">
    <name type="scientific">viral metagenome</name>
    <dbReference type="NCBI Taxonomy" id="1070528"/>
    <lineage>
        <taxon>unclassified sequences</taxon>
        <taxon>metagenomes</taxon>
        <taxon>organismal metagenomes</taxon>
    </lineage>
</organism>
<dbReference type="GO" id="GO:0005524">
    <property type="term" value="F:ATP binding"/>
    <property type="evidence" value="ECO:0007669"/>
    <property type="project" value="UniProtKB-KW"/>
</dbReference>
<comment type="similarity">
    <text evidence="1">Belongs to the DNA mismatch repair MutS family.</text>
</comment>
<dbReference type="InterPro" id="IPR045076">
    <property type="entry name" value="MutS"/>
</dbReference>
<keyword evidence="3" id="KW-0227">DNA damage</keyword>
<dbReference type="Gene3D" id="3.40.1170.10">
    <property type="entry name" value="DNA repair protein MutS, domain I"/>
    <property type="match status" value="1"/>
</dbReference>
<evidence type="ECO:0000313" key="8">
    <source>
        <dbReference type="EMBL" id="QHT23340.1"/>
    </source>
</evidence>
<sequence length="1061" mass="121644">MTLIKDYFDLTKKYIFEYGEKTILLMQVGAFYEVYGIRNKNTDQIRNSQIQDFSKICELNIVDKNICITEIKKDESIVMAGFKDIMIDKYIKKLQEAGYTTVVYTQDEQTKNTSRNLAGIFSPGTYFNNEQDACDGSASRNKLTNNTMCIWIESIESKLIEPKGKFVMVGISNIDIYTGKTTLYQYKETYIHNPTTYDELEKFVSIYEPTEVIIISNLSAGEIEDIISFSNIKSLLIHKISLVSATTTTTTINEFTKKARNCEKQVYQKEVLERFYNINDFGVFMQNFYDNSIATQSFCFLLDFIFQHNPYLVHKISEPSFENNSDRLLLANHSLRQLNIIDNDYHGPFSSVEKLLNLCLTPMGKRKFSYDLLNPSKNTEFLRGEYDITEYLLGLETTSSRENSNGSISIRSKLAKIKDVSKWNRQLYMKKITPNSLYQLYKNIQTTREIVDIVVKDKTIYEYLNKHTPYKNVTMECIGSYCSEILDFLDFHLDIELCNNLDQYVNFDTNFIKKGIDSHLDNAIIVMTKSMNELESIRVFLNNLLEKYEKKTKATEYVKLHETEKNNYSLLATKRRCTILKEALKTIADKPIMLQCSSDQCKEFEFEFEFVIVDKDKDKKDKKDKKETSPINVDFLTQSTANNSIVNPIINELCKNISTMKVQFKEILNNAYAMFINKFVSTSDNGETYPFKIECLIHFITKIDVLYNKVFIVNKYGYCKPEIDETADKSFVNVKGIRHCLIEHLQQNELYVSNDVTIGRVKTDGVDGLDGMLLYGTNAVGKTSFIRAVGIAVIMAQAGLYVPCSKFVYKPYHSIFTRILGNDNIFKGLSTFAVEMSELRTVLKLATKNSLVLGDELCSGTESVSAISIFVAGIQYLSNVKSSFLFATHLHEIVNYEEITSLKNVGLFHMSVIYDREKDMLVYDRKLKSGPGTSMYGLEVCKSLNLPNDFLEMANQIRIKYHPTMGSALSLQQSNYNSNILVSICKMCNKNKATETHHLQHQMNANSNGIIISQTDNNTMFHKNHPANLLTICESCHKGIHKDKKQHAKKKTSNGIILINM</sequence>
<dbReference type="InterPro" id="IPR000432">
    <property type="entry name" value="DNA_mismatch_repair_MutS_C"/>
</dbReference>
<dbReference type="InterPro" id="IPR016151">
    <property type="entry name" value="DNA_mismatch_repair_MutS_N"/>
</dbReference>
<dbReference type="SUPFAM" id="SSF52540">
    <property type="entry name" value="P-loop containing nucleoside triphosphate hydrolases"/>
    <property type="match status" value="1"/>
</dbReference>
<dbReference type="GO" id="GO:0006298">
    <property type="term" value="P:mismatch repair"/>
    <property type="evidence" value="ECO:0007669"/>
    <property type="project" value="InterPro"/>
</dbReference>
<dbReference type="GO" id="GO:0140664">
    <property type="term" value="F:ATP-dependent DNA damage sensor activity"/>
    <property type="evidence" value="ECO:0007669"/>
    <property type="project" value="InterPro"/>
</dbReference>
<feature type="domain" description="DNA mismatch repair protein MutS core" evidence="6">
    <location>
        <begin position="347"/>
        <end position="745"/>
    </location>
</feature>
<name>A0A6C0E433_9ZZZZ</name>
<keyword evidence="4" id="KW-0067">ATP-binding</keyword>
<dbReference type="PANTHER" id="PTHR11361">
    <property type="entry name" value="DNA MISMATCH REPAIR PROTEIN MUTS FAMILY MEMBER"/>
    <property type="match status" value="1"/>
</dbReference>
<dbReference type="InterPro" id="IPR007696">
    <property type="entry name" value="DNA_mismatch_repair_MutS_core"/>
</dbReference>
<dbReference type="AlphaFoldDB" id="A0A6C0E433"/>
<dbReference type="InterPro" id="IPR036187">
    <property type="entry name" value="DNA_mismatch_repair_MutS_sf"/>
</dbReference>
<dbReference type="GO" id="GO:0032301">
    <property type="term" value="C:MutSalpha complex"/>
    <property type="evidence" value="ECO:0007669"/>
    <property type="project" value="TreeGrafter"/>
</dbReference>
<reference evidence="8" key="1">
    <citation type="journal article" date="2020" name="Nature">
        <title>Giant virus diversity and host interactions through global metagenomics.</title>
        <authorList>
            <person name="Schulz F."/>
            <person name="Roux S."/>
            <person name="Paez-Espino D."/>
            <person name="Jungbluth S."/>
            <person name="Walsh D.A."/>
            <person name="Denef V.J."/>
            <person name="McMahon K.D."/>
            <person name="Konstantinidis K.T."/>
            <person name="Eloe-Fadrosh E.A."/>
            <person name="Kyrpides N.C."/>
            <person name="Woyke T."/>
        </authorList>
    </citation>
    <scope>NUCLEOTIDE SEQUENCE</scope>
    <source>
        <strain evidence="8">GVMAG-M-3300023179-116</strain>
    </source>
</reference>
<dbReference type="Pfam" id="PF01624">
    <property type="entry name" value="MutS_I"/>
    <property type="match status" value="1"/>
</dbReference>
<evidence type="ECO:0000256" key="4">
    <source>
        <dbReference type="ARBA" id="ARBA00022840"/>
    </source>
</evidence>